<sequence length="752" mass="80473">MSPSKNGYSNKSSLGGADLRRSKSSKHNFNNAVPTDNSTAVGLSRPRKPLNYKKFGRRKARSPSDSASGTETPSLGSDDDGDDEDEDEDESDDQDDEPDDFAPFDGRKAGKKTAGKSAAGSHGTGHDNARPTLAGKKRTFSNLGSELSDLDDEAVSDNETPLAHRRKVSRTKSDSSESLSSVVDSESAISHDGAEGGVSTHGATSDDDYAGVDLISDSDAEDHGHLEELEEAAIIQSEENDTPTVSAAPSISGGDSDWGDFDLDGNFLFPDVPFIAEFSNAPDTAAGGVQLVDPSNPLDMSSVDDIEARHVRFQSDNHDSDSSSSSDEDNFDFPDLFLQQDSLEPGFRLMIENDQDADDGYSTDSDGEGSYWDFRGSDDLEDVGQNEKNEESESSSDSEASYESEEGDTTDDDLPPPALLVRRRSVLRRSPSPSSGSDSSSTVSFRRPINPPARRTGPSMGSWVADPNKPIAVIDSSGKRMVIYPAQNPLQRDSKLFGFLAGGDTSASSSPRTSFQSLGDESENDRSDYSSHGFSTPMIGNGANLMMPGLLHGAPGSEHLLSGQVLGPPEAFYPFKAVGPDGDVMEDDDDEEEDEDLWNVHDFIDFGDGSSDSEDAGQETDVPASPANSTAANPSTTPHKAETIRSGDVTARSMLEHFDRGVVTAFRSNQTRHKILLGRAQSREYSPMGPFQQGGGVIKGGRHAAVNSPITPLRKRRTARGPSVGDNSPASRGAQNRQRYRQGSQRSSHGSF</sequence>
<feature type="compositionally biased region" description="Acidic residues" evidence="1">
    <location>
        <begin position="205"/>
        <end position="220"/>
    </location>
</feature>
<evidence type="ECO:0000313" key="3">
    <source>
        <dbReference type="Proteomes" id="UP000076632"/>
    </source>
</evidence>
<protein>
    <submittedName>
        <fullName evidence="2">Uncharacterized protein</fullName>
    </submittedName>
</protein>
<feature type="compositionally biased region" description="Polar residues" evidence="1">
    <location>
        <begin position="1"/>
        <end position="13"/>
    </location>
</feature>
<dbReference type="AlphaFoldDB" id="A0A164ZYH5"/>
<evidence type="ECO:0000256" key="1">
    <source>
        <dbReference type="SAM" id="MobiDB-lite"/>
    </source>
</evidence>
<feature type="compositionally biased region" description="Acidic residues" evidence="1">
    <location>
        <begin position="353"/>
        <end position="367"/>
    </location>
</feature>
<name>A0A164ZYH5_XYLHT</name>
<feature type="compositionally biased region" description="Basic residues" evidence="1">
    <location>
        <begin position="45"/>
        <end position="61"/>
    </location>
</feature>
<feature type="region of interest" description="Disordered" evidence="1">
    <location>
        <begin position="696"/>
        <end position="752"/>
    </location>
</feature>
<feature type="compositionally biased region" description="Polar residues" evidence="1">
    <location>
        <begin position="505"/>
        <end position="519"/>
    </location>
</feature>
<dbReference type="EMBL" id="KV407465">
    <property type="protein sequence ID" value="KZF19702.1"/>
    <property type="molecule type" value="Genomic_DNA"/>
</dbReference>
<reference evidence="2 3" key="1">
    <citation type="journal article" date="2016" name="Fungal Biol.">
        <title>The genome of Xylona heveae provides a window into fungal endophytism.</title>
        <authorList>
            <person name="Gazis R."/>
            <person name="Kuo A."/>
            <person name="Riley R."/>
            <person name="LaButti K."/>
            <person name="Lipzen A."/>
            <person name="Lin J."/>
            <person name="Amirebrahimi M."/>
            <person name="Hesse C.N."/>
            <person name="Spatafora J.W."/>
            <person name="Henrissat B."/>
            <person name="Hainaut M."/>
            <person name="Grigoriev I.V."/>
            <person name="Hibbett D.S."/>
        </authorList>
    </citation>
    <scope>NUCLEOTIDE SEQUENCE [LARGE SCALE GENOMIC DNA]</scope>
    <source>
        <strain evidence="2 3">TC161</strain>
    </source>
</reference>
<feature type="compositionally biased region" description="Low complexity" evidence="1">
    <location>
        <begin position="428"/>
        <end position="444"/>
    </location>
</feature>
<dbReference type="InParanoid" id="A0A164ZYH5"/>
<feature type="region of interest" description="Disordered" evidence="1">
    <location>
        <begin position="1"/>
        <end position="256"/>
    </location>
</feature>
<gene>
    <name evidence="2" type="ORF">L228DRAFT_271022</name>
</gene>
<feature type="region of interest" description="Disordered" evidence="1">
    <location>
        <begin position="504"/>
        <end position="535"/>
    </location>
</feature>
<dbReference type="OMA" id="AESDYGH"/>
<dbReference type="PANTHER" id="PTHR35711">
    <property type="entry name" value="EXPRESSED PROTEIN"/>
    <property type="match status" value="1"/>
</dbReference>
<accession>A0A164ZYH5</accession>
<feature type="compositionally biased region" description="Polar residues" evidence="1">
    <location>
        <begin position="63"/>
        <end position="75"/>
    </location>
</feature>
<feature type="compositionally biased region" description="Polar residues" evidence="1">
    <location>
        <begin position="725"/>
        <end position="734"/>
    </location>
</feature>
<feature type="compositionally biased region" description="Acidic residues" evidence="1">
    <location>
        <begin position="77"/>
        <end position="102"/>
    </location>
</feature>
<feature type="compositionally biased region" description="Low complexity" evidence="1">
    <location>
        <begin position="176"/>
        <end position="187"/>
    </location>
</feature>
<feature type="region of interest" description="Disordered" evidence="1">
    <location>
        <begin position="284"/>
        <end position="467"/>
    </location>
</feature>
<dbReference type="OrthoDB" id="5399183at2759"/>
<evidence type="ECO:0000313" key="2">
    <source>
        <dbReference type="EMBL" id="KZF19702.1"/>
    </source>
</evidence>
<organism evidence="2 3">
    <name type="scientific">Xylona heveae (strain CBS 132557 / TC161)</name>
    <dbReference type="NCBI Taxonomy" id="1328760"/>
    <lineage>
        <taxon>Eukaryota</taxon>
        <taxon>Fungi</taxon>
        <taxon>Dikarya</taxon>
        <taxon>Ascomycota</taxon>
        <taxon>Pezizomycotina</taxon>
        <taxon>Xylonomycetes</taxon>
        <taxon>Xylonales</taxon>
        <taxon>Xylonaceae</taxon>
        <taxon>Xylona</taxon>
    </lineage>
</organism>
<feature type="compositionally biased region" description="Low complexity" evidence="1">
    <location>
        <begin position="735"/>
        <end position="752"/>
    </location>
</feature>
<feature type="compositionally biased region" description="Low complexity" evidence="1">
    <location>
        <begin position="623"/>
        <end position="638"/>
    </location>
</feature>
<dbReference type="Proteomes" id="UP000076632">
    <property type="component" value="Unassembled WGS sequence"/>
</dbReference>
<feature type="compositionally biased region" description="Basic and acidic residues" evidence="1">
    <location>
        <begin position="306"/>
        <end position="321"/>
    </location>
</feature>
<dbReference type="PANTHER" id="PTHR35711:SF1">
    <property type="entry name" value="ECTODERMAL, ISOFORM F"/>
    <property type="match status" value="1"/>
</dbReference>
<dbReference type="RefSeq" id="XP_018185257.1">
    <property type="nucleotide sequence ID" value="XM_018335473.1"/>
</dbReference>
<feature type="compositionally biased region" description="Acidic residues" evidence="1">
    <location>
        <begin position="392"/>
        <end position="414"/>
    </location>
</feature>
<feature type="compositionally biased region" description="Polar residues" evidence="1">
    <location>
        <begin position="27"/>
        <end position="41"/>
    </location>
</feature>
<dbReference type="GeneID" id="28900610"/>
<proteinExistence type="predicted"/>
<feature type="region of interest" description="Disordered" evidence="1">
    <location>
        <begin position="602"/>
        <end position="646"/>
    </location>
</feature>
<keyword evidence="3" id="KW-1185">Reference proteome</keyword>